<feature type="transmembrane region" description="Helical" evidence="1">
    <location>
        <begin position="12"/>
        <end position="27"/>
    </location>
</feature>
<accession>A0A4R6Y9L7</accession>
<proteinExistence type="predicted"/>
<dbReference type="RefSeq" id="WP_133619334.1">
    <property type="nucleotide sequence ID" value="NZ_SNZE01000005.1"/>
</dbReference>
<gene>
    <name evidence="2" type="ORF">DFR44_10561</name>
</gene>
<dbReference type="EMBL" id="SNZE01000005">
    <property type="protein sequence ID" value="TDR32178.1"/>
    <property type="molecule type" value="Genomic_DNA"/>
</dbReference>
<keyword evidence="1" id="KW-1133">Transmembrane helix</keyword>
<dbReference type="Proteomes" id="UP000294480">
    <property type="component" value="Unassembled WGS sequence"/>
</dbReference>
<organism evidence="2 3">
    <name type="scientific">Hydromonas duriensis</name>
    <dbReference type="NCBI Taxonomy" id="1527608"/>
    <lineage>
        <taxon>Bacteria</taxon>
        <taxon>Pseudomonadati</taxon>
        <taxon>Pseudomonadota</taxon>
        <taxon>Betaproteobacteria</taxon>
        <taxon>Burkholderiales</taxon>
        <taxon>Burkholderiaceae</taxon>
        <taxon>Hydromonas</taxon>
    </lineage>
</organism>
<reference evidence="2 3" key="1">
    <citation type="submission" date="2019-03" db="EMBL/GenBank/DDBJ databases">
        <title>Genomic Encyclopedia of Type Strains, Phase IV (KMG-IV): sequencing the most valuable type-strain genomes for metagenomic binning, comparative biology and taxonomic classification.</title>
        <authorList>
            <person name="Goeker M."/>
        </authorList>
    </citation>
    <scope>NUCLEOTIDE SEQUENCE [LARGE SCALE GENOMIC DNA]</scope>
    <source>
        <strain evidence="2 3">DSM 102852</strain>
    </source>
</reference>
<sequence>MRLRAPNRKAMTILLFGMASLLLWLVLEKNDTDTSWWSLAQKIALLGMGGFLTILGLNLTWKSMQTPNNTDKQSPTHQQ</sequence>
<feature type="transmembrane region" description="Helical" evidence="1">
    <location>
        <begin position="39"/>
        <end position="59"/>
    </location>
</feature>
<evidence type="ECO:0000256" key="1">
    <source>
        <dbReference type="SAM" id="Phobius"/>
    </source>
</evidence>
<keyword evidence="1" id="KW-0472">Membrane</keyword>
<evidence type="ECO:0000313" key="3">
    <source>
        <dbReference type="Proteomes" id="UP000294480"/>
    </source>
</evidence>
<protein>
    <submittedName>
        <fullName evidence="2">Uncharacterized protein</fullName>
    </submittedName>
</protein>
<keyword evidence="1" id="KW-0812">Transmembrane</keyword>
<keyword evidence="3" id="KW-1185">Reference proteome</keyword>
<comment type="caution">
    <text evidence="2">The sequence shown here is derived from an EMBL/GenBank/DDBJ whole genome shotgun (WGS) entry which is preliminary data.</text>
</comment>
<dbReference type="AlphaFoldDB" id="A0A4R6Y9L7"/>
<evidence type="ECO:0000313" key="2">
    <source>
        <dbReference type="EMBL" id="TDR32178.1"/>
    </source>
</evidence>
<name>A0A4R6Y9L7_9BURK</name>